<dbReference type="RefSeq" id="WP_330087671.1">
    <property type="nucleotide sequence ID" value="NZ_JAUGZK010000005.1"/>
</dbReference>
<comment type="caution">
    <text evidence="1">The sequence shown here is derived from an EMBL/GenBank/DDBJ whole genome shotgun (WGS) entry which is preliminary data.</text>
</comment>
<proteinExistence type="predicted"/>
<dbReference type="PROSITE" id="PS51257">
    <property type="entry name" value="PROKAR_LIPOPROTEIN"/>
    <property type="match status" value="1"/>
</dbReference>
<evidence type="ECO:0000313" key="1">
    <source>
        <dbReference type="EMBL" id="MEE2024335.1"/>
    </source>
</evidence>
<keyword evidence="2" id="KW-1185">Reference proteome</keyword>
<evidence type="ECO:0008006" key="3">
    <source>
        <dbReference type="Google" id="ProtNLM"/>
    </source>
</evidence>
<organism evidence="1 2">
    <name type="scientific">Alkalimonas mucilaginosa</name>
    <dbReference type="NCBI Taxonomy" id="3057676"/>
    <lineage>
        <taxon>Bacteria</taxon>
        <taxon>Pseudomonadati</taxon>
        <taxon>Pseudomonadota</taxon>
        <taxon>Gammaproteobacteria</taxon>
        <taxon>Alkalimonas</taxon>
    </lineage>
</organism>
<protein>
    <recommendedName>
        <fullName evidence="3">DUF3352 domain-containing protein</fullName>
    </recommendedName>
</protein>
<evidence type="ECO:0000313" key="2">
    <source>
        <dbReference type="Proteomes" id="UP001339167"/>
    </source>
</evidence>
<dbReference type="Proteomes" id="UP001339167">
    <property type="component" value="Unassembled WGS sequence"/>
</dbReference>
<sequence length="571" mass="62251">MRTILIAAALLIAACFAYMKLTANGVERAAGQLSYIPADTAMLAVQLEPLELAHYLQQLQGQLSPQDAQHTVTMLTALLSTSDTNSGHFFAALLEQFQHLLKQPEHMAERTGIKQEFRGLFYLVGLSPVSRFELADEQAFWRFFDRIEQQSQLWHQAEELHGVAYRRYTLSSLNGHNLDLLVSSRDGWGTLVLTSSGFDSAHHAEALAIHKPVDALSWKKSITPLTKRYQLDEASFGMLSSAELFKAITSNNQNRLARDLHALFGDELSVTLADWRTPGCQADTAAIAANWPGIYFDNQLNKQPASSRVLIASSDKTAMASLRQLRGFIAPHIQQPTGDNLLQFGLGLNVGQLLPTIGELWSATVHASFQCKPLTEVQMALETSNPLAAMAMVAMGGSIKGLSLSIHDVQIDPATHMPTAVDALVSLSADNAHSLLHSLMMLAPNQLDIELPEQGVAVELNELFPMAAAYGLAPKLLLARDHALIYQGEQATQQAKVLAGTALSQNGMLHFGLNYARLFGVLADSMATAGMDLPDDLASIKDNPYQLDLSLDIEAQGIAIESRMYLDAKAD</sequence>
<accession>A0ABU7JFQ9</accession>
<name>A0ABU7JFQ9_9GAMM</name>
<gene>
    <name evidence="1" type="ORF">QWF21_08760</name>
</gene>
<reference evidence="1 2" key="1">
    <citation type="submission" date="2023-06" db="EMBL/GenBank/DDBJ databases">
        <title>Alkalimonas sp., MEB004 an alkaliphilic bacterium isolated from Lonar Lake, India.</title>
        <authorList>
            <person name="Joshi A."/>
            <person name="Thite S."/>
        </authorList>
    </citation>
    <scope>NUCLEOTIDE SEQUENCE [LARGE SCALE GENOMIC DNA]</scope>
    <source>
        <strain evidence="1 2">MEB004</strain>
    </source>
</reference>
<dbReference type="EMBL" id="JAUGZK010000005">
    <property type="protein sequence ID" value="MEE2024335.1"/>
    <property type="molecule type" value="Genomic_DNA"/>
</dbReference>